<dbReference type="InterPro" id="IPR000916">
    <property type="entry name" value="Bet_v_I/MLP"/>
</dbReference>
<keyword evidence="3" id="KW-0119">Carbohydrate metabolism</keyword>
<feature type="domain" description="Bet v I/Major latex protein" evidence="4">
    <location>
        <begin position="227"/>
        <end position="372"/>
    </location>
</feature>
<dbReference type="Gramene" id="OMERI12G10900.1">
    <property type="protein sequence ID" value="OMERI12G10900.1"/>
    <property type="gene ID" value="OMERI12G10900"/>
</dbReference>
<accession>A0A0E0FD23</accession>
<reference evidence="5" key="2">
    <citation type="submission" date="2018-05" db="EMBL/GenBank/DDBJ databases">
        <title>OmerRS3 (Oryza meridionalis Reference Sequence Version 3).</title>
        <authorList>
            <person name="Zhang J."/>
            <person name="Kudrna D."/>
            <person name="Lee S."/>
            <person name="Talag J."/>
            <person name="Welchert J."/>
            <person name="Wing R.A."/>
        </authorList>
    </citation>
    <scope>NUCLEOTIDE SEQUENCE [LARGE SCALE GENOMIC DNA]</scope>
    <source>
        <strain evidence="5">cv. OR44</strain>
    </source>
</reference>
<proteinExistence type="predicted"/>
<dbReference type="PRINTS" id="PR00634">
    <property type="entry name" value="BETALLERGEN"/>
</dbReference>
<dbReference type="STRING" id="40149.A0A0E0FD23"/>
<dbReference type="EnsemblPlants" id="OMERI12G10900.1">
    <property type="protein sequence ID" value="OMERI12G10900.1"/>
    <property type="gene ID" value="OMERI12G10900"/>
</dbReference>
<dbReference type="InterPro" id="IPR023393">
    <property type="entry name" value="START-like_dom_sf"/>
</dbReference>
<dbReference type="GO" id="GO:0009738">
    <property type="term" value="P:abscisic acid-activated signaling pathway"/>
    <property type="evidence" value="ECO:0007669"/>
    <property type="project" value="InterPro"/>
</dbReference>
<protein>
    <recommendedName>
        <fullName evidence="4">Bet v I/Major latex protein domain-containing protein</fullName>
    </recommendedName>
</protein>
<name>A0A0E0FD23_9ORYZ</name>
<dbReference type="GO" id="GO:0010427">
    <property type="term" value="F:abscisic acid binding"/>
    <property type="evidence" value="ECO:0007669"/>
    <property type="project" value="InterPro"/>
</dbReference>
<keyword evidence="6" id="KW-1185">Reference proteome</keyword>
<evidence type="ECO:0000256" key="2">
    <source>
        <dbReference type="ARBA" id="ARBA00023242"/>
    </source>
</evidence>
<evidence type="ECO:0000313" key="5">
    <source>
        <dbReference type="EnsemblPlants" id="OMERI12G10900.1"/>
    </source>
</evidence>
<comment type="subcellular location">
    <subcellularLocation>
        <location evidence="1">Nucleus</location>
    </subcellularLocation>
</comment>
<dbReference type="GO" id="GO:0006952">
    <property type="term" value="P:defense response"/>
    <property type="evidence" value="ECO:0007669"/>
    <property type="project" value="InterPro"/>
</dbReference>
<organism evidence="5">
    <name type="scientific">Oryza meridionalis</name>
    <dbReference type="NCBI Taxonomy" id="40149"/>
    <lineage>
        <taxon>Eukaryota</taxon>
        <taxon>Viridiplantae</taxon>
        <taxon>Streptophyta</taxon>
        <taxon>Embryophyta</taxon>
        <taxon>Tracheophyta</taxon>
        <taxon>Spermatophyta</taxon>
        <taxon>Magnoliopsida</taxon>
        <taxon>Liliopsida</taxon>
        <taxon>Poales</taxon>
        <taxon>Poaceae</taxon>
        <taxon>BOP clade</taxon>
        <taxon>Oryzoideae</taxon>
        <taxon>Oryzeae</taxon>
        <taxon>Oryzinae</taxon>
        <taxon>Oryza</taxon>
    </lineage>
</organism>
<reference evidence="5" key="1">
    <citation type="submission" date="2015-04" db="UniProtKB">
        <authorList>
            <consortium name="EnsemblPlants"/>
        </authorList>
    </citation>
    <scope>IDENTIFICATION</scope>
</reference>
<dbReference type="InterPro" id="IPR024949">
    <property type="entry name" value="Bet_v_I_allergen"/>
</dbReference>
<dbReference type="Pfam" id="PF00407">
    <property type="entry name" value="Bet_v_1"/>
    <property type="match status" value="1"/>
</dbReference>
<dbReference type="GO" id="GO:0005634">
    <property type="term" value="C:nucleus"/>
    <property type="evidence" value="ECO:0007669"/>
    <property type="project" value="UniProtKB-SubCell"/>
</dbReference>
<evidence type="ECO:0000256" key="1">
    <source>
        <dbReference type="ARBA" id="ARBA00004123"/>
    </source>
</evidence>
<sequence>MYASLHPAAKYHDAAMAIGGCPIYVSDKPGNHKFELLRKLVLPNGSGLRVRLPGRPTRECLFSDQARDGARVAKKTHVHDAAPGTLTGAVCADDVADDGDGDDGWDGEAVAYMQRARELVRLPCDAALPVMLGALDYEVFHVCPVRAIAMAPGGAVVAFAPVGLLDTVDATAAVVALRVHGCDHFGAYFSRRLARCTLDGADVGFTYDGDTRTCSQRDPLMAPACVSDEHAVAVSAERLWKAFMDASALPKACAGLVDDIAVEGNGGPGTVYTMKLNPAAGVGSTYKTRVAVCDAASHVLKSDVLEAESKVGKLKSHSTETKLEATGDGSCVAKLKVEYELEDGSSLSPEKEKDIVDGYYGMLKMIEDYLVAHPAEYA</sequence>
<dbReference type="PANTHER" id="PTHR31268">
    <property type="match status" value="1"/>
</dbReference>
<dbReference type="GO" id="GO:0038023">
    <property type="term" value="F:signaling receptor activity"/>
    <property type="evidence" value="ECO:0007669"/>
    <property type="project" value="InterPro"/>
</dbReference>
<evidence type="ECO:0000256" key="3">
    <source>
        <dbReference type="ARBA" id="ARBA00023277"/>
    </source>
</evidence>
<dbReference type="CDD" id="cd07816">
    <property type="entry name" value="Bet_v1-like"/>
    <property type="match status" value="1"/>
</dbReference>
<dbReference type="eggNOG" id="ENOG502QPVE">
    <property type="taxonomic scope" value="Eukaryota"/>
</dbReference>
<evidence type="ECO:0000313" key="6">
    <source>
        <dbReference type="Proteomes" id="UP000008021"/>
    </source>
</evidence>
<dbReference type="Pfam" id="PF05691">
    <property type="entry name" value="Raffinose_syn"/>
    <property type="match status" value="1"/>
</dbReference>
<dbReference type="Proteomes" id="UP000008021">
    <property type="component" value="Chromosome 12"/>
</dbReference>
<dbReference type="AlphaFoldDB" id="A0A0E0FD23"/>
<dbReference type="HOGENOM" id="CLU_750964_0_0_1"/>
<dbReference type="InterPro" id="IPR008811">
    <property type="entry name" value="Glycosyl_hydrolases_36"/>
</dbReference>
<dbReference type="GO" id="GO:0004864">
    <property type="term" value="F:protein phosphatase inhibitor activity"/>
    <property type="evidence" value="ECO:0007669"/>
    <property type="project" value="InterPro"/>
</dbReference>
<dbReference type="Gene3D" id="3.30.530.20">
    <property type="match status" value="1"/>
</dbReference>
<keyword evidence="2" id="KW-0539">Nucleus</keyword>
<dbReference type="PANTHER" id="PTHR31268:SF32">
    <property type="entry name" value="GALACTINOL--SUCROSE GALACTOSYLTRANSFERASE 2-RELATED"/>
    <property type="match status" value="1"/>
</dbReference>
<dbReference type="SUPFAM" id="SSF55961">
    <property type="entry name" value="Bet v1-like"/>
    <property type="match status" value="1"/>
</dbReference>
<dbReference type="GO" id="GO:0052692">
    <property type="term" value="F:raffinose alpha-galactosidase activity"/>
    <property type="evidence" value="ECO:0007669"/>
    <property type="project" value="TreeGrafter"/>
</dbReference>
<dbReference type="FunFam" id="3.30.530.20:FF:000030">
    <property type="entry name" value="Pathogenesis-related protein 10"/>
    <property type="match status" value="1"/>
</dbReference>
<evidence type="ECO:0000259" key="4">
    <source>
        <dbReference type="Pfam" id="PF00407"/>
    </source>
</evidence>